<dbReference type="AlphaFoldDB" id="A0A1W4XQL5"/>
<dbReference type="PANTHER" id="PTHR11552">
    <property type="entry name" value="GLUCOSE-METHANOL-CHOLINE GMC OXIDOREDUCTASE"/>
    <property type="match status" value="1"/>
</dbReference>
<dbReference type="GeneID" id="108743959"/>
<accession>A0A1W4XQL5</accession>
<dbReference type="RefSeq" id="XP_018335062.1">
    <property type="nucleotide sequence ID" value="XM_018479560.1"/>
</dbReference>
<proteinExistence type="inferred from homology"/>
<organism evidence="3 4">
    <name type="scientific">Agrilus planipennis</name>
    <name type="common">Emerald ash borer</name>
    <name type="synonym">Agrilus marcopoli</name>
    <dbReference type="NCBI Taxonomy" id="224129"/>
    <lineage>
        <taxon>Eukaryota</taxon>
        <taxon>Metazoa</taxon>
        <taxon>Ecdysozoa</taxon>
        <taxon>Arthropoda</taxon>
        <taxon>Hexapoda</taxon>
        <taxon>Insecta</taxon>
        <taxon>Pterygota</taxon>
        <taxon>Neoptera</taxon>
        <taxon>Endopterygota</taxon>
        <taxon>Coleoptera</taxon>
        <taxon>Polyphaga</taxon>
        <taxon>Elateriformia</taxon>
        <taxon>Buprestoidea</taxon>
        <taxon>Buprestidae</taxon>
        <taxon>Agrilinae</taxon>
        <taxon>Agrilus</taxon>
    </lineage>
</organism>
<evidence type="ECO:0000313" key="4">
    <source>
        <dbReference type="RefSeq" id="XP_018335062.1"/>
    </source>
</evidence>
<protein>
    <submittedName>
        <fullName evidence="4">Choline dehydrogenase, mitochondrial-like</fullName>
    </submittedName>
</protein>
<dbReference type="KEGG" id="apln:108743959"/>
<dbReference type="GO" id="GO:0016614">
    <property type="term" value="F:oxidoreductase activity, acting on CH-OH group of donors"/>
    <property type="evidence" value="ECO:0007669"/>
    <property type="project" value="InterPro"/>
</dbReference>
<comment type="similarity">
    <text evidence="1">Belongs to the GMC oxidoreductase family.</text>
</comment>
<keyword evidence="3" id="KW-1185">Reference proteome</keyword>
<dbReference type="OrthoDB" id="269227at2759"/>
<dbReference type="InterPro" id="IPR012132">
    <property type="entry name" value="GMC_OxRdtase"/>
</dbReference>
<dbReference type="PANTHER" id="PTHR11552:SF216">
    <property type="entry name" value="GLUCOSE-METHANOL-CHOLINE OXIDOREDUCTASE N-TERMINAL DOMAIN-CONTAINING PROTEIN"/>
    <property type="match status" value="1"/>
</dbReference>
<dbReference type="InParanoid" id="A0A1W4XQL5"/>
<evidence type="ECO:0000256" key="1">
    <source>
        <dbReference type="ARBA" id="ARBA00010790"/>
    </source>
</evidence>
<dbReference type="GO" id="GO:0050660">
    <property type="term" value="F:flavin adenine dinucleotide binding"/>
    <property type="evidence" value="ECO:0007669"/>
    <property type="project" value="InterPro"/>
</dbReference>
<dbReference type="Proteomes" id="UP000192223">
    <property type="component" value="Unplaced"/>
</dbReference>
<sequence>MGPSTDPEAVVDPTLKVYGIRNLRVVDGSVMPNIVAGHTNAVIVMIGEKASDMIKGDWLK</sequence>
<evidence type="ECO:0000313" key="3">
    <source>
        <dbReference type="Proteomes" id="UP000192223"/>
    </source>
</evidence>
<dbReference type="Gene3D" id="3.50.50.60">
    <property type="entry name" value="FAD/NAD(P)-binding domain"/>
    <property type="match status" value="1"/>
</dbReference>
<feature type="domain" description="Glucose-methanol-choline oxidoreductase C-terminal" evidence="2">
    <location>
        <begin position="1"/>
        <end position="47"/>
    </location>
</feature>
<dbReference type="STRING" id="224129.A0A1W4XQL5"/>
<dbReference type="SUPFAM" id="SSF51905">
    <property type="entry name" value="FAD/NAD(P)-binding domain"/>
    <property type="match status" value="1"/>
</dbReference>
<evidence type="ECO:0000259" key="2">
    <source>
        <dbReference type="Pfam" id="PF05199"/>
    </source>
</evidence>
<dbReference type="Pfam" id="PF05199">
    <property type="entry name" value="GMC_oxred_C"/>
    <property type="match status" value="1"/>
</dbReference>
<dbReference type="InterPro" id="IPR007867">
    <property type="entry name" value="GMC_OxRtase_C"/>
</dbReference>
<dbReference type="InterPro" id="IPR036188">
    <property type="entry name" value="FAD/NAD-bd_sf"/>
</dbReference>
<gene>
    <name evidence="4" type="primary">LOC108743959</name>
</gene>
<name>A0A1W4XQL5_AGRPL</name>
<reference evidence="4" key="1">
    <citation type="submission" date="2025-08" db="UniProtKB">
        <authorList>
            <consortium name="RefSeq"/>
        </authorList>
    </citation>
    <scope>IDENTIFICATION</scope>
    <source>
        <tissue evidence="4">Entire body</tissue>
    </source>
</reference>